<reference evidence="1" key="2">
    <citation type="journal article" date="2022" name="New Phytol.">
        <title>Evolutionary transition to the ectomycorrhizal habit in the genomes of a hyperdiverse lineage of mushroom-forming fungi.</title>
        <authorList>
            <person name="Looney B."/>
            <person name="Miyauchi S."/>
            <person name="Morin E."/>
            <person name="Drula E."/>
            <person name="Courty P.E."/>
            <person name="Kohler A."/>
            <person name="Kuo A."/>
            <person name="LaButti K."/>
            <person name="Pangilinan J."/>
            <person name="Lipzen A."/>
            <person name="Riley R."/>
            <person name="Andreopoulos W."/>
            <person name="He G."/>
            <person name="Johnson J."/>
            <person name="Nolan M."/>
            <person name="Tritt A."/>
            <person name="Barry K.W."/>
            <person name="Grigoriev I.V."/>
            <person name="Nagy L.G."/>
            <person name="Hibbett D."/>
            <person name="Henrissat B."/>
            <person name="Matheny P.B."/>
            <person name="Labbe J."/>
            <person name="Martin F.M."/>
        </authorList>
    </citation>
    <scope>NUCLEOTIDE SEQUENCE</scope>
    <source>
        <strain evidence="1">FP105234-sp</strain>
    </source>
</reference>
<evidence type="ECO:0000313" key="1">
    <source>
        <dbReference type="EMBL" id="KAI0044178.1"/>
    </source>
</evidence>
<reference evidence="1" key="1">
    <citation type="submission" date="2021-02" db="EMBL/GenBank/DDBJ databases">
        <authorList>
            <consortium name="DOE Joint Genome Institute"/>
            <person name="Ahrendt S."/>
            <person name="Looney B.P."/>
            <person name="Miyauchi S."/>
            <person name="Morin E."/>
            <person name="Drula E."/>
            <person name="Courty P.E."/>
            <person name="Chicoki N."/>
            <person name="Fauchery L."/>
            <person name="Kohler A."/>
            <person name="Kuo A."/>
            <person name="Labutti K."/>
            <person name="Pangilinan J."/>
            <person name="Lipzen A."/>
            <person name="Riley R."/>
            <person name="Andreopoulos W."/>
            <person name="He G."/>
            <person name="Johnson J."/>
            <person name="Barry K.W."/>
            <person name="Grigoriev I.V."/>
            <person name="Nagy L."/>
            <person name="Hibbett D."/>
            <person name="Henrissat B."/>
            <person name="Matheny P.B."/>
            <person name="Labbe J."/>
            <person name="Martin F."/>
        </authorList>
    </citation>
    <scope>NUCLEOTIDE SEQUENCE</scope>
    <source>
        <strain evidence="1">FP105234-sp</strain>
    </source>
</reference>
<keyword evidence="2" id="KW-1185">Reference proteome</keyword>
<dbReference type="EMBL" id="MU275992">
    <property type="protein sequence ID" value="KAI0044178.1"/>
    <property type="molecule type" value="Genomic_DNA"/>
</dbReference>
<organism evidence="1 2">
    <name type="scientific">Auriscalpium vulgare</name>
    <dbReference type="NCBI Taxonomy" id="40419"/>
    <lineage>
        <taxon>Eukaryota</taxon>
        <taxon>Fungi</taxon>
        <taxon>Dikarya</taxon>
        <taxon>Basidiomycota</taxon>
        <taxon>Agaricomycotina</taxon>
        <taxon>Agaricomycetes</taxon>
        <taxon>Russulales</taxon>
        <taxon>Auriscalpiaceae</taxon>
        <taxon>Auriscalpium</taxon>
    </lineage>
</organism>
<comment type="caution">
    <text evidence="1">The sequence shown here is derived from an EMBL/GenBank/DDBJ whole genome shotgun (WGS) entry which is preliminary data.</text>
</comment>
<proteinExistence type="predicted"/>
<gene>
    <name evidence="1" type="ORF">FA95DRAFT_1608793</name>
</gene>
<evidence type="ECO:0000313" key="2">
    <source>
        <dbReference type="Proteomes" id="UP000814033"/>
    </source>
</evidence>
<name>A0ACB8RJ70_9AGAM</name>
<accession>A0ACB8RJ70</accession>
<sequence>MASSSSLSSGSTSASGSVTTLPTPVTPLEPDTLHAAQLRKIAHIVKKARILPGHRVLDLGCGWGAVTLHIARTIPDTHVDAITLSTHQHAHVQAAGLEGCVRVQELKNDVAGRFHPCSSVTTGWIGTNYDAVPERSSFKPSSKK</sequence>
<dbReference type="Proteomes" id="UP000814033">
    <property type="component" value="Unassembled WGS sequence"/>
</dbReference>
<protein>
    <submittedName>
        <fullName evidence="1">Uncharacterized protein</fullName>
    </submittedName>
</protein>